<dbReference type="PANTHER" id="PTHR14303">
    <property type="entry name" value="DNA POLYMERASE DELTA SUBUNIT 4"/>
    <property type="match status" value="1"/>
</dbReference>
<protein>
    <submittedName>
        <fullName evidence="2">DNA polymerase delta 4, accessory subunit</fullName>
    </submittedName>
</protein>
<proteinExistence type="predicted"/>
<dbReference type="Proteomes" id="UP000694421">
    <property type="component" value="Unplaced"/>
</dbReference>
<dbReference type="InterPro" id="IPR007218">
    <property type="entry name" value="DNA_pol_delta_4"/>
</dbReference>
<evidence type="ECO:0000313" key="3">
    <source>
        <dbReference type="Proteomes" id="UP000694421"/>
    </source>
</evidence>
<dbReference type="AlphaFoldDB" id="A0A8D0BTN5"/>
<organism evidence="2 3">
    <name type="scientific">Salvator merianae</name>
    <name type="common">Argentine black and white tegu</name>
    <name type="synonym">Tupinambis merianae</name>
    <dbReference type="NCBI Taxonomy" id="96440"/>
    <lineage>
        <taxon>Eukaryota</taxon>
        <taxon>Metazoa</taxon>
        <taxon>Chordata</taxon>
        <taxon>Craniata</taxon>
        <taxon>Vertebrata</taxon>
        <taxon>Euteleostomi</taxon>
        <taxon>Lepidosauria</taxon>
        <taxon>Squamata</taxon>
        <taxon>Bifurcata</taxon>
        <taxon>Unidentata</taxon>
        <taxon>Episquamata</taxon>
        <taxon>Laterata</taxon>
        <taxon>Teiioidea</taxon>
        <taxon>Teiidae</taxon>
        <taxon>Salvator</taxon>
    </lineage>
</organism>
<evidence type="ECO:0000256" key="1">
    <source>
        <dbReference type="SAM" id="MobiDB-lite"/>
    </source>
</evidence>
<evidence type="ECO:0000313" key="2">
    <source>
        <dbReference type="Ensembl" id="ENSSMRP00000012767.1"/>
    </source>
</evidence>
<name>A0A8D0BTN5_SALMN</name>
<dbReference type="GO" id="GO:0003887">
    <property type="term" value="F:DNA-directed DNA polymerase activity"/>
    <property type="evidence" value="ECO:0007669"/>
    <property type="project" value="TreeGrafter"/>
</dbReference>
<dbReference type="GO" id="GO:0043625">
    <property type="term" value="C:delta DNA polymerase complex"/>
    <property type="evidence" value="ECO:0007669"/>
    <property type="project" value="Ensembl"/>
</dbReference>
<dbReference type="GO" id="GO:0001938">
    <property type="term" value="P:positive regulation of endothelial cell proliferation"/>
    <property type="evidence" value="ECO:0007669"/>
    <property type="project" value="Ensembl"/>
</dbReference>
<feature type="region of interest" description="Disordered" evidence="1">
    <location>
        <begin position="17"/>
        <end position="39"/>
    </location>
</feature>
<reference evidence="2" key="1">
    <citation type="submission" date="2025-08" db="UniProtKB">
        <authorList>
            <consortium name="Ensembl"/>
        </authorList>
    </citation>
    <scope>IDENTIFICATION</scope>
</reference>
<dbReference type="PANTHER" id="PTHR14303:SF0">
    <property type="entry name" value="DNA POLYMERASE DELTA SUBUNIT 4"/>
    <property type="match status" value="1"/>
</dbReference>
<keyword evidence="3" id="KW-1185">Reference proteome</keyword>
<accession>A0A8D0BTN5</accession>
<dbReference type="Pfam" id="PF04081">
    <property type="entry name" value="DNA_pol_delta_4"/>
    <property type="match status" value="1"/>
</dbReference>
<dbReference type="OMA" id="CTGISRM"/>
<dbReference type="GO" id="GO:0006261">
    <property type="term" value="P:DNA-templated DNA replication"/>
    <property type="evidence" value="ECO:0007669"/>
    <property type="project" value="Ensembl"/>
</dbReference>
<dbReference type="GeneTree" id="ENSGT00390000005096"/>
<dbReference type="Ensembl" id="ENSSMRT00000014880.1">
    <property type="protein sequence ID" value="ENSSMRP00000012767.1"/>
    <property type="gene ID" value="ENSSMRG00000009960.1"/>
</dbReference>
<sequence>MGRKRLITDSFHVVKKRKRITKKEKEAQSPPSATTESFLKDTAQPDQLELLKQFDLSWQYGPCTGLTRLQRWERADSLGLDPPIIVRDLLLKYDEDPLVTYCLWHEYSL</sequence>
<dbReference type="GO" id="GO:0000731">
    <property type="term" value="P:DNA synthesis involved in DNA repair"/>
    <property type="evidence" value="ECO:0007669"/>
    <property type="project" value="InterPro"/>
</dbReference>
<reference evidence="2" key="2">
    <citation type="submission" date="2025-09" db="UniProtKB">
        <authorList>
            <consortium name="Ensembl"/>
        </authorList>
    </citation>
    <scope>IDENTIFICATION</scope>
</reference>